<accession>A0ABW7KAV9</accession>
<keyword evidence="5" id="KW-1185">Reference proteome</keyword>
<evidence type="ECO:0000313" key="2">
    <source>
        <dbReference type="EMBL" id="MFH5231874.1"/>
    </source>
</evidence>
<dbReference type="Proteomes" id="UP001609219">
    <property type="component" value="Unassembled WGS sequence"/>
</dbReference>
<dbReference type="EMBL" id="JBIMSN010000126">
    <property type="protein sequence ID" value="MFH5231874.1"/>
    <property type="molecule type" value="Genomic_DNA"/>
</dbReference>
<dbReference type="EMBL" id="JBIMSP010000012">
    <property type="protein sequence ID" value="MFH5242291.1"/>
    <property type="molecule type" value="Genomic_DNA"/>
</dbReference>
<feature type="compositionally biased region" description="Low complexity" evidence="1">
    <location>
        <begin position="37"/>
        <end position="46"/>
    </location>
</feature>
<dbReference type="Proteomes" id="UP001609176">
    <property type="component" value="Unassembled WGS sequence"/>
</dbReference>
<comment type="caution">
    <text evidence="2">The sequence shown here is derived from an EMBL/GenBank/DDBJ whole genome shotgun (WGS) entry which is preliminary data.</text>
</comment>
<evidence type="ECO:0008006" key="6">
    <source>
        <dbReference type="Google" id="ProtNLM"/>
    </source>
</evidence>
<evidence type="ECO:0000313" key="5">
    <source>
        <dbReference type="Proteomes" id="UP001609219"/>
    </source>
</evidence>
<evidence type="ECO:0000313" key="3">
    <source>
        <dbReference type="EMBL" id="MFH5242291.1"/>
    </source>
</evidence>
<protein>
    <recommendedName>
        <fullName evidence="6">Collagen-like protein</fullName>
    </recommendedName>
</protein>
<reference evidence="4 5" key="1">
    <citation type="submission" date="2024-10" db="EMBL/GenBank/DDBJ databases">
        <authorList>
            <person name="Riesco R."/>
        </authorList>
    </citation>
    <scope>NUCLEOTIDE SEQUENCE [LARGE SCALE GENOMIC DNA]</scope>
    <source>
        <strain evidence="3 4">NCIMB 15448</strain>
        <strain evidence="2 5">NCIMB 15450</strain>
    </source>
</reference>
<proteinExistence type="predicted"/>
<name>A0ABW7KAV9_9NOCA</name>
<dbReference type="RefSeq" id="WP_395124300.1">
    <property type="nucleotide sequence ID" value="NZ_JBIMSN010000126.1"/>
</dbReference>
<organism evidence="2 5">
    <name type="scientific">Antrihabitans spumae</name>
    <dbReference type="NCBI Taxonomy" id="3373370"/>
    <lineage>
        <taxon>Bacteria</taxon>
        <taxon>Bacillati</taxon>
        <taxon>Actinomycetota</taxon>
        <taxon>Actinomycetes</taxon>
        <taxon>Mycobacteriales</taxon>
        <taxon>Nocardiaceae</taxon>
        <taxon>Antrihabitans</taxon>
    </lineage>
</organism>
<evidence type="ECO:0000313" key="4">
    <source>
        <dbReference type="Proteomes" id="UP001609176"/>
    </source>
</evidence>
<sequence length="103" mass="10083">MIVIKVNAKRAAVTPGGGRGNSVIIVPTPGTPGPPGLDGHIGIDGDPGPPGPQGPIGPAGPAGPAFDGTAWWSGEGAPTTVVGSKPGDYYIDTLTGTVYRLGD</sequence>
<evidence type="ECO:0000256" key="1">
    <source>
        <dbReference type="SAM" id="MobiDB-lite"/>
    </source>
</evidence>
<feature type="region of interest" description="Disordered" evidence="1">
    <location>
        <begin position="16"/>
        <end position="65"/>
    </location>
</feature>
<gene>
    <name evidence="3" type="ORF">ACHIPV_10390</name>
    <name evidence="2" type="ORF">ACHIRB_25375</name>
</gene>